<dbReference type="SUPFAM" id="SSF50494">
    <property type="entry name" value="Trypsin-like serine proteases"/>
    <property type="match status" value="1"/>
</dbReference>
<evidence type="ECO:0000256" key="7">
    <source>
        <dbReference type="SAM" id="MobiDB-lite"/>
    </source>
</evidence>
<dbReference type="Gene3D" id="2.40.10.10">
    <property type="entry name" value="Trypsin-like serine proteases"/>
    <property type="match status" value="2"/>
</dbReference>
<comment type="subcellular location">
    <subcellularLocation>
        <location evidence="1">Secreted</location>
    </subcellularLocation>
</comment>
<gene>
    <name evidence="10" type="ORF">pipiens_013880</name>
</gene>
<evidence type="ECO:0000256" key="2">
    <source>
        <dbReference type="ARBA" id="ARBA00022525"/>
    </source>
</evidence>
<dbReference type="InterPro" id="IPR018114">
    <property type="entry name" value="TRYPSIN_HIS"/>
</dbReference>
<evidence type="ECO:0000256" key="1">
    <source>
        <dbReference type="ARBA" id="ARBA00004613"/>
    </source>
</evidence>
<dbReference type="AlphaFoldDB" id="A0ABD1CWR4"/>
<proteinExistence type="inferred from homology"/>
<dbReference type="InterPro" id="IPR001314">
    <property type="entry name" value="Peptidase_S1A"/>
</dbReference>
<dbReference type="InterPro" id="IPR001254">
    <property type="entry name" value="Trypsin_dom"/>
</dbReference>
<dbReference type="GO" id="GO:0005576">
    <property type="term" value="C:extracellular region"/>
    <property type="evidence" value="ECO:0007669"/>
    <property type="project" value="UniProtKB-SubCell"/>
</dbReference>
<keyword evidence="8" id="KW-1133">Transmembrane helix</keyword>
<dbReference type="FunFam" id="2.40.10.10:FF:000038">
    <property type="entry name" value="Serine protease"/>
    <property type="match status" value="1"/>
</dbReference>
<evidence type="ECO:0000256" key="6">
    <source>
        <dbReference type="ARBA" id="ARBA00076468"/>
    </source>
</evidence>
<accession>A0ABD1CWR4</accession>
<dbReference type="PROSITE" id="PS00134">
    <property type="entry name" value="TRYPSIN_HIS"/>
    <property type="match status" value="1"/>
</dbReference>
<dbReference type="CDD" id="cd00190">
    <property type="entry name" value="Tryp_SPc"/>
    <property type="match status" value="1"/>
</dbReference>
<evidence type="ECO:0000313" key="11">
    <source>
        <dbReference type="Proteomes" id="UP001562425"/>
    </source>
</evidence>
<dbReference type="PROSITE" id="PS50240">
    <property type="entry name" value="TRYPSIN_DOM"/>
    <property type="match status" value="1"/>
</dbReference>
<feature type="region of interest" description="Disordered" evidence="7">
    <location>
        <begin position="88"/>
        <end position="111"/>
    </location>
</feature>
<feature type="compositionally biased region" description="Pro residues" evidence="7">
    <location>
        <begin position="100"/>
        <end position="111"/>
    </location>
</feature>
<dbReference type="EMBL" id="JBEHCU010008917">
    <property type="protein sequence ID" value="KAL1380876.1"/>
    <property type="molecule type" value="Genomic_DNA"/>
</dbReference>
<dbReference type="PANTHER" id="PTHR24258">
    <property type="entry name" value="SERINE PROTEASE-RELATED"/>
    <property type="match status" value="1"/>
</dbReference>
<protein>
    <recommendedName>
        <fullName evidence="5">Phenoloxidase-activating factor 2</fullName>
    </recommendedName>
    <alternativeName>
        <fullName evidence="6">Prophenoloxidase-activating factor II</fullName>
    </alternativeName>
</protein>
<keyword evidence="8" id="KW-0812">Transmembrane</keyword>
<name>A0ABD1CWR4_CULPP</name>
<evidence type="ECO:0000256" key="4">
    <source>
        <dbReference type="ARBA" id="ARBA00024195"/>
    </source>
</evidence>
<feature type="domain" description="Peptidase S1" evidence="9">
    <location>
        <begin position="210"/>
        <end position="462"/>
    </location>
</feature>
<dbReference type="SMART" id="SM00020">
    <property type="entry name" value="Tryp_SPc"/>
    <property type="match status" value="1"/>
</dbReference>
<organism evidence="10 11">
    <name type="scientific">Culex pipiens pipiens</name>
    <name type="common">Northern house mosquito</name>
    <dbReference type="NCBI Taxonomy" id="38569"/>
    <lineage>
        <taxon>Eukaryota</taxon>
        <taxon>Metazoa</taxon>
        <taxon>Ecdysozoa</taxon>
        <taxon>Arthropoda</taxon>
        <taxon>Hexapoda</taxon>
        <taxon>Insecta</taxon>
        <taxon>Pterygota</taxon>
        <taxon>Neoptera</taxon>
        <taxon>Endopterygota</taxon>
        <taxon>Diptera</taxon>
        <taxon>Nematocera</taxon>
        <taxon>Culicoidea</taxon>
        <taxon>Culicidae</taxon>
        <taxon>Culicinae</taxon>
        <taxon>Culicini</taxon>
        <taxon>Culex</taxon>
        <taxon>Culex</taxon>
    </lineage>
</organism>
<dbReference type="InterPro" id="IPR041515">
    <property type="entry name" value="PPAF-2-like_Clip"/>
</dbReference>
<keyword evidence="11" id="KW-1185">Reference proteome</keyword>
<evidence type="ECO:0000313" key="10">
    <source>
        <dbReference type="EMBL" id="KAL1380876.1"/>
    </source>
</evidence>
<evidence type="ECO:0000259" key="9">
    <source>
        <dbReference type="PROSITE" id="PS50240"/>
    </source>
</evidence>
<keyword evidence="8" id="KW-0472">Membrane</keyword>
<keyword evidence="3" id="KW-1015">Disulfide bond</keyword>
<dbReference type="Proteomes" id="UP001562425">
    <property type="component" value="Unassembled WGS sequence"/>
</dbReference>
<feature type="transmembrane region" description="Helical" evidence="8">
    <location>
        <begin position="49"/>
        <end position="67"/>
    </location>
</feature>
<evidence type="ECO:0000256" key="8">
    <source>
        <dbReference type="SAM" id="Phobius"/>
    </source>
</evidence>
<sequence length="475" mass="51903">MEQRANIGAGWQYGAKGDPDETNLGEEFLEVFCREIQYKVRLELKPTAMLLRLPTVATLVVVALLGFSQAQDDLDALFESVFNNPDTSSNLAPVPTTAAPLPPPPPSAGQPQAPIAPIPPQHEPVYTCNGECVPYYLCNNNEIITDGTGIIDIRVGEDTTQENECPNYLDTCCEKSDVLIEPPPTATQAPPPNNQYGCGQRNADGLGFRITGNKAGESEYGEFPWMVAVLREDKVMDSTLNVYECGGSLIAPNVVLTAAHCVATKQRETLVVRGGEWDTQTKNELYPHQDRRVREVIVHEKLNKGSLANDIALLILEQPFDLAENIQPACLPPKNTKFDGANCFASGWGKNIFGKEGKYQVILKKVQLPVVAHDKCQASLRKTRLGNRFRLDPSFVCAGGRAGEDTCRGDGGSPLVCPIQGSPTHYYQAGIVAWGIGCGEDNVPGVYVNVPLFRDWIDQQLATRKVEAKHYTYSG</sequence>
<reference evidence="10 11" key="1">
    <citation type="submission" date="2024-05" db="EMBL/GenBank/DDBJ databases">
        <title>Culex pipiens pipiens assembly and annotation.</title>
        <authorList>
            <person name="Alout H."/>
            <person name="Durand T."/>
        </authorList>
    </citation>
    <scope>NUCLEOTIDE SEQUENCE [LARGE SCALE GENOMIC DNA]</scope>
    <source>
        <strain evidence="10">HA-2024</strain>
        <tissue evidence="10">Whole body</tissue>
    </source>
</reference>
<comment type="similarity">
    <text evidence="4">Belongs to the peptidase S1 family. CLIP subfamily.</text>
</comment>
<comment type="caution">
    <text evidence="10">The sequence shown here is derived from an EMBL/GenBank/DDBJ whole genome shotgun (WGS) entry which is preliminary data.</text>
</comment>
<keyword evidence="2" id="KW-0964">Secreted</keyword>
<dbReference type="Pfam" id="PF00089">
    <property type="entry name" value="Trypsin"/>
    <property type="match status" value="1"/>
</dbReference>
<evidence type="ECO:0000256" key="5">
    <source>
        <dbReference type="ARBA" id="ARBA00068096"/>
    </source>
</evidence>
<evidence type="ECO:0000256" key="3">
    <source>
        <dbReference type="ARBA" id="ARBA00023157"/>
    </source>
</evidence>
<dbReference type="PRINTS" id="PR00722">
    <property type="entry name" value="CHYMOTRYPSIN"/>
</dbReference>
<dbReference type="Pfam" id="PF18322">
    <property type="entry name" value="CLIP_1"/>
    <property type="match status" value="1"/>
</dbReference>
<dbReference type="InterPro" id="IPR043504">
    <property type="entry name" value="Peptidase_S1_PA_chymotrypsin"/>
</dbReference>
<dbReference type="InterPro" id="IPR009003">
    <property type="entry name" value="Peptidase_S1_PA"/>
</dbReference>
<dbReference type="PANTHER" id="PTHR24258:SF129">
    <property type="entry name" value="LP15124P-RELATED"/>
    <property type="match status" value="1"/>
</dbReference>